<dbReference type="PANTHER" id="PTHR43395:SF1">
    <property type="entry name" value="CHEMOTAXIS PROTEIN CHEA"/>
    <property type="match status" value="1"/>
</dbReference>
<dbReference type="SMART" id="SM00073">
    <property type="entry name" value="HPT"/>
    <property type="match status" value="1"/>
</dbReference>
<evidence type="ECO:0000259" key="4">
    <source>
        <dbReference type="PROSITE" id="PS50894"/>
    </source>
</evidence>
<dbReference type="CDD" id="cd00088">
    <property type="entry name" value="HPT"/>
    <property type="match status" value="1"/>
</dbReference>
<evidence type="ECO:0000313" key="6">
    <source>
        <dbReference type="Proteomes" id="UP001321582"/>
    </source>
</evidence>
<name>A0AAU9DIL7_9FUSO</name>
<dbReference type="KEGG" id="haby:HLVA_02010"/>
<protein>
    <recommendedName>
        <fullName evidence="4">HPt domain-containing protein</fullName>
    </recommendedName>
</protein>
<dbReference type="SUPFAM" id="SSF55052">
    <property type="entry name" value="CheY-binding domain of CheA"/>
    <property type="match status" value="1"/>
</dbReference>
<sequence length="387" mass="45666">MDMNMFMDEFVSDISEILENLELDTIELEKNGKDKEILNRIFRSFHSLKGMCGTMGFHKMESTSHLVEDLIQDIREDKIESNQEIIDVILYDRDIIEKLYKSIMETGKEKEIETETEELKLKLDKIRGINDDKKDDKKSRDMATNRVKIRFIGDSYKKDMISSALKMGLKLHEMTIKLNKNSDMPLVRGFMVYSSILKEARIIYSNPSYESLLEGEEVEETFDFKVIFTTNKKIIDLKNRVRKLVDVESIKVSEVIEYGKTIKDKYLINEEWESGSFKPFTLEEIVEMTDEFDYEYEENLIKELKIKISSSDDKKTDLMFMQEIYSRLHQIENIFKIYKIKLLADIFKDLKIKFDNNIKNEKITENIKKLIISGCEFSELYLETIGK</sequence>
<dbReference type="Gene3D" id="3.30.70.1110">
    <property type="entry name" value="Histidine kinase CheA-like, P2 response regulator-binding domain"/>
    <property type="match status" value="1"/>
</dbReference>
<proteinExistence type="predicted"/>
<keyword evidence="3" id="KW-0597">Phosphoprotein</keyword>
<feature type="modified residue" description="Phosphohistidine" evidence="3">
    <location>
        <position position="46"/>
    </location>
</feature>
<dbReference type="InterPro" id="IPR051315">
    <property type="entry name" value="Bact_Chemotaxis_CheA"/>
</dbReference>
<dbReference type="PANTHER" id="PTHR43395">
    <property type="entry name" value="SENSOR HISTIDINE KINASE CHEA"/>
    <property type="match status" value="1"/>
</dbReference>
<evidence type="ECO:0000256" key="2">
    <source>
        <dbReference type="ARBA" id="ARBA00023012"/>
    </source>
</evidence>
<dbReference type="RefSeq" id="WP_307904581.1">
    <property type="nucleotide sequence ID" value="NZ_AP027059.1"/>
</dbReference>
<dbReference type="GO" id="GO:0000155">
    <property type="term" value="F:phosphorelay sensor kinase activity"/>
    <property type="evidence" value="ECO:0007669"/>
    <property type="project" value="InterPro"/>
</dbReference>
<dbReference type="AlphaFoldDB" id="A0AAU9DIL7"/>
<dbReference type="EMBL" id="AP027059">
    <property type="protein sequence ID" value="BDU49632.1"/>
    <property type="molecule type" value="Genomic_DNA"/>
</dbReference>
<dbReference type="Pfam" id="PF07194">
    <property type="entry name" value="P2"/>
    <property type="match status" value="1"/>
</dbReference>
<dbReference type="InterPro" id="IPR008207">
    <property type="entry name" value="Sig_transdc_His_kin_Hpt_dom"/>
</dbReference>
<dbReference type="PROSITE" id="PS50894">
    <property type="entry name" value="HPT"/>
    <property type="match status" value="1"/>
</dbReference>
<keyword evidence="1" id="KW-0067">ATP-binding</keyword>
<feature type="domain" description="HPt" evidence="4">
    <location>
        <begin position="1"/>
        <end position="103"/>
    </location>
</feature>
<dbReference type="InterPro" id="IPR035891">
    <property type="entry name" value="CheY-binding_CheA"/>
</dbReference>
<dbReference type="Gene3D" id="1.20.120.160">
    <property type="entry name" value="HPT domain"/>
    <property type="match status" value="1"/>
</dbReference>
<evidence type="ECO:0000256" key="1">
    <source>
        <dbReference type="ARBA" id="ARBA00022840"/>
    </source>
</evidence>
<organism evidence="5 6">
    <name type="scientific">Haliovirga abyssi</name>
    <dbReference type="NCBI Taxonomy" id="2996794"/>
    <lineage>
        <taxon>Bacteria</taxon>
        <taxon>Fusobacteriati</taxon>
        <taxon>Fusobacteriota</taxon>
        <taxon>Fusobacteriia</taxon>
        <taxon>Fusobacteriales</taxon>
        <taxon>Haliovirgaceae</taxon>
        <taxon>Haliovirga</taxon>
    </lineage>
</organism>
<dbReference type="InterPro" id="IPR036641">
    <property type="entry name" value="HPT_dom_sf"/>
</dbReference>
<gene>
    <name evidence="5" type="ORF">HLVA_02010</name>
</gene>
<dbReference type="InterPro" id="IPR037052">
    <property type="entry name" value="CheA-like_P2_sf"/>
</dbReference>
<dbReference type="SUPFAM" id="SSF47226">
    <property type="entry name" value="Histidine-containing phosphotransfer domain, HPT domain"/>
    <property type="match status" value="1"/>
</dbReference>
<reference evidence="5 6" key="1">
    <citation type="submission" date="2022-11" db="EMBL/GenBank/DDBJ databases">
        <title>Haliovirga abyssi gen. nov., sp. nov., a mesophilic fermentative bacterium isolated from the Iheya North hydrothermal field and the proposal of Haliovirgaceae fam. nov.</title>
        <authorList>
            <person name="Miyazaki U."/>
            <person name="Tame A."/>
            <person name="Miyazaki J."/>
            <person name="Takai K."/>
            <person name="Sawayama S."/>
            <person name="Kitajima M."/>
            <person name="Okamoto A."/>
            <person name="Nakagawa S."/>
        </authorList>
    </citation>
    <scope>NUCLEOTIDE SEQUENCE [LARGE SCALE GENOMIC DNA]</scope>
    <source>
        <strain evidence="5 6">IC12</strain>
    </source>
</reference>
<dbReference type="Pfam" id="PF01627">
    <property type="entry name" value="Hpt"/>
    <property type="match status" value="1"/>
</dbReference>
<dbReference type="InterPro" id="IPR010808">
    <property type="entry name" value="CheA_P2-bd"/>
</dbReference>
<keyword evidence="6" id="KW-1185">Reference proteome</keyword>
<dbReference type="Proteomes" id="UP001321582">
    <property type="component" value="Chromosome"/>
</dbReference>
<accession>A0AAU9DIL7</accession>
<keyword evidence="2" id="KW-0902">Two-component regulatory system</keyword>
<keyword evidence="1" id="KW-0547">Nucleotide-binding</keyword>
<dbReference type="GO" id="GO:0005524">
    <property type="term" value="F:ATP binding"/>
    <property type="evidence" value="ECO:0007669"/>
    <property type="project" value="UniProtKB-KW"/>
</dbReference>
<evidence type="ECO:0000256" key="3">
    <source>
        <dbReference type="PROSITE-ProRule" id="PRU00110"/>
    </source>
</evidence>
<evidence type="ECO:0000313" key="5">
    <source>
        <dbReference type="EMBL" id="BDU49632.1"/>
    </source>
</evidence>